<organism evidence="1 3">
    <name type="scientific">Rotaria socialis</name>
    <dbReference type="NCBI Taxonomy" id="392032"/>
    <lineage>
        <taxon>Eukaryota</taxon>
        <taxon>Metazoa</taxon>
        <taxon>Spiralia</taxon>
        <taxon>Gnathifera</taxon>
        <taxon>Rotifera</taxon>
        <taxon>Eurotatoria</taxon>
        <taxon>Bdelloidea</taxon>
        <taxon>Philodinida</taxon>
        <taxon>Philodinidae</taxon>
        <taxon>Rotaria</taxon>
    </lineage>
</organism>
<dbReference type="PANTHER" id="PTHR43404">
    <property type="entry name" value="LIPOPOLYSACCHARIDE CHOLINEPHOSPHOTRANSFERASE LICD"/>
    <property type="match status" value="1"/>
</dbReference>
<accession>A0A818B705</accession>
<gene>
    <name evidence="1" type="ORF">KIK155_LOCUS9211</name>
    <name evidence="2" type="ORF">TOA249_LOCUS22750</name>
</gene>
<evidence type="ECO:0000313" key="2">
    <source>
        <dbReference type="EMBL" id="CAF4791145.1"/>
    </source>
</evidence>
<proteinExistence type="predicted"/>
<dbReference type="InterPro" id="IPR052942">
    <property type="entry name" value="LPS_cholinephosphotransferase"/>
</dbReference>
<dbReference type="PANTHER" id="PTHR43404:SF1">
    <property type="entry name" value="MNN4P"/>
    <property type="match status" value="1"/>
</dbReference>
<evidence type="ECO:0000313" key="3">
    <source>
        <dbReference type="Proteomes" id="UP000663865"/>
    </source>
</evidence>
<name>A0A818B705_9BILA</name>
<dbReference type="Proteomes" id="UP000663865">
    <property type="component" value="Unassembled WGS sequence"/>
</dbReference>
<reference evidence="1" key="1">
    <citation type="submission" date="2021-02" db="EMBL/GenBank/DDBJ databases">
        <authorList>
            <person name="Nowell W R."/>
        </authorList>
    </citation>
    <scope>NUCLEOTIDE SEQUENCE</scope>
</reference>
<sequence>MILLFTCSKKTWDVIKNIFGYISICTPDDCARQRALFHTLLQWSQRAQEHNIQYWIAYKTLLGYVQRDGILPHALNLDILVMAQDTSHLAELWTLNFSSNYELKLHPQWFIVEKTKRSHFNQEGIDFVEPNARFINRKDHVHINIWPMYDGNPNQTRIEKNSQPMLTEYDKNYKWQLSPKEWTFPVAEMFIEWNQSMVPNKFKESSSSHL</sequence>
<evidence type="ECO:0000313" key="1">
    <source>
        <dbReference type="EMBL" id="CAF3412988.1"/>
    </source>
</evidence>
<protein>
    <submittedName>
        <fullName evidence="1">Uncharacterized protein</fullName>
    </submittedName>
</protein>
<comment type="caution">
    <text evidence="1">The sequence shown here is derived from an EMBL/GenBank/DDBJ whole genome shotgun (WGS) entry which is preliminary data.</text>
</comment>
<dbReference type="EMBL" id="CAJNYV010001269">
    <property type="protein sequence ID" value="CAF3412988.1"/>
    <property type="molecule type" value="Genomic_DNA"/>
</dbReference>
<dbReference type="AlphaFoldDB" id="A0A818B705"/>
<dbReference type="EMBL" id="CAJOBS010002102">
    <property type="protein sequence ID" value="CAF4791145.1"/>
    <property type="molecule type" value="Genomic_DNA"/>
</dbReference>
<dbReference type="Proteomes" id="UP000663838">
    <property type="component" value="Unassembled WGS sequence"/>
</dbReference>